<gene>
    <name evidence="1" type="ORF">C8J55DRAFT_527854</name>
</gene>
<comment type="caution">
    <text evidence="1">The sequence shown here is derived from an EMBL/GenBank/DDBJ whole genome shotgun (WGS) entry which is preliminary data.</text>
</comment>
<protein>
    <submittedName>
        <fullName evidence="1">Uncharacterized protein</fullName>
    </submittedName>
</protein>
<evidence type="ECO:0000313" key="2">
    <source>
        <dbReference type="Proteomes" id="UP001150238"/>
    </source>
</evidence>
<sequence length="84" mass="9462">MCSTEMLATQKMEWEHWSELGIEIRYSALRFCKAASARTVSVLVQSNCASLNSRPFCISLFPLVKRRPCPTLASQTHPVACRDT</sequence>
<accession>A0A9W8ZSK5</accession>
<organism evidence="1 2">
    <name type="scientific">Lentinula lateritia</name>
    <dbReference type="NCBI Taxonomy" id="40482"/>
    <lineage>
        <taxon>Eukaryota</taxon>
        <taxon>Fungi</taxon>
        <taxon>Dikarya</taxon>
        <taxon>Basidiomycota</taxon>
        <taxon>Agaricomycotina</taxon>
        <taxon>Agaricomycetes</taxon>
        <taxon>Agaricomycetidae</taxon>
        <taxon>Agaricales</taxon>
        <taxon>Marasmiineae</taxon>
        <taxon>Omphalotaceae</taxon>
        <taxon>Lentinula</taxon>
    </lineage>
</organism>
<dbReference type="Proteomes" id="UP001150238">
    <property type="component" value="Unassembled WGS sequence"/>
</dbReference>
<evidence type="ECO:0000313" key="1">
    <source>
        <dbReference type="EMBL" id="KAJ4465769.1"/>
    </source>
</evidence>
<name>A0A9W8ZSK5_9AGAR</name>
<reference evidence="1" key="2">
    <citation type="journal article" date="2023" name="Proc. Natl. Acad. Sci. U.S.A.">
        <title>A global phylogenomic analysis of the shiitake genus Lentinula.</title>
        <authorList>
            <person name="Sierra-Patev S."/>
            <person name="Min B."/>
            <person name="Naranjo-Ortiz M."/>
            <person name="Looney B."/>
            <person name="Konkel Z."/>
            <person name="Slot J.C."/>
            <person name="Sakamoto Y."/>
            <person name="Steenwyk J.L."/>
            <person name="Rokas A."/>
            <person name="Carro J."/>
            <person name="Camarero S."/>
            <person name="Ferreira P."/>
            <person name="Molpeceres G."/>
            <person name="Ruiz-Duenas F.J."/>
            <person name="Serrano A."/>
            <person name="Henrissat B."/>
            <person name="Drula E."/>
            <person name="Hughes K.W."/>
            <person name="Mata J.L."/>
            <person name="Ishikawa N.K."/>
            <person name="Vargas-Isla R."/>
            <person name="Ushijima S."/>
            <person name="Smith C.A."/>
            <person name="Donoghue J."/>
            <person name="Ahrendt S."/>
            <person name="Andreopoulos W."/>
            <person name="He G."/>
            <person name="LaButti K."/>
            <person name="Lipzen A."/>
            <person name="Ng V."/>
            <person name="Riley R."/>
            <person name="Sandor L."/>
            <person name="Barry K."/>
            <person name="Martinez A.T."/>
            <person name="Xiao Y."/>
            <person name="Gibbons J.G."/>
            <person name="Terashima K."/>
            <person name="Grigoriev I.V."/>
            <person name="Hibbett D."/>
        </authorList>
    </citation>
    <scope>NUCLEOTIDE SEQUENCE</scope>
    <source>
        <strain evidence="1">Sp2 HRB7682 ss15</strain>
    </source>
</reference>
<dbReference type="EMBL" id="JANVFS010000048">
    <property type="protein sequence ID" value="KAJ4465769.1"/>
    <property type="molecule type" value="Genomic_DNA"/>
</dbReference>
<dbReference type="AlphaFoldDB" id="A0A9W8ZSK5"/>
<reference evidence="1" key="1">
    <citation type="submission" date="2022-08" db="EMBL/GenBank/DDBJ databases">
        <authorList>
            <consortium name="DOE Joint Genome Institute"/>
            <person name="Min B."/>
            <person name="Riley R."/>
            <person name="Sierra-Patev S."/>
            <person name="Naranjo-Ortiz M."/>
            <person name="Looney B."/>
            <person name="Konkel Z."/>
            <person name="Slot J.C."/>
            <person name="Sakamoto Y."/>
            <person name="Steenwyk J.L."/>
            <person name="Rokas A."/>
            <person name="Carro J."/>
            <person name="Camarero S."/>
            <person name="Ferreira P."/>
            <person name="Molpeceres G."/>
            <person name="Ruiz-Duenas F.J."/>
            <person name="Serrano A."/>
            <person name="Henrissat B."/>
            <person name="Drula E."/>
            <person name="Hughes K.W."/>
            <person name="Mata J.L."/>
            <person name="Ishikawa N.K."/>
            <person name="Vargas-Isla R."/>
            <person name="Ushijima S."/>
            <person name="Smith C.A."/>
            <person name="Ahrendt S."/>
            <person name="Andreopoulos W."/>
            <person name="He G."/>
            <person name="Labutti K."/>
            <person name="Lipzen A."/>
            <person name="Ng V."/>
            <person name="Sandor L."/>
            <person name="Barry K."/>
            <person name="Martinez A.T."/>
            <person name="Xiao Y."/>
            <person name="Gibbons J.G."/>
            <person name="Terashima K."/>
            <person name="Hibbett D.S."/>
            <person name="Grigoriev I.V."/>
        </authorList>
    </citation>
    <scope>NUCLEOTIDE SEQUENCE</scope>
    <source>
        <strain evidence="1">Sp2 HRB7682 ss15</strain>
    </source>
</reference>
<proteinExistence type="predicted"/>